<dbReference type="GO" id="GO:0016020">
    <property type="term" value="C:membrane"/>
    <property type="evidence" value="ECO:0007669"/>
    <property type="project" value="UniProtKB-SubCell"/>
</dbReference>
<dbReference type="Proteomes" id="UP000009046">
    <property type="component" value="Unassembled WGS sequence"/>
</dbReference>
<sequence>MKKYQQLFLAIVSIVSFACLLIYRHEYNKLRYVLEVLSFFGTPGMPATVSSPCTTTNNNFEKYTLKTMPTWQSIRDSLFLYSAFSEYVDHNLKIKVYAVGMLNASLDFKCYLWYDQGSKIQEAQFNFSILALKNQNSANFENANKNLSGVTVSHQPVNETYQGFIPVISSKLTDPQKNSTGICIMPGQVSMFNESNFFEFISFHSIIGINKYVVYDNVLFNRLSSNTLQNLKKNAEVIILPWNYPYSNEKKLMDIVAEQDCLSRFRGVFENIIILDWNKFLVPHYILNFSKIINELDIDKKSNKFLFSTQLFCLEYEDNENFNAWTPLIFRKTMYSLPKIDIQVPLYKPHIRSNQIYRVRRNMVAVHQYLNCQGLKLKTGSKNYKQNDTTVFNYQEFLKDVNTFNKKKNL</sequence>
<dbReference type="eggNOG" id="ENOG502S1RI">
    <property type="taxonomic scope" value="Eukaryota"/>
</dbReference>
<dbReference type="OrthoDB" id="6433308at2759"/>
<name>E0VQG5_PEDHC</name>
<comment type="similarity">
    <text evidence="2 6">Belongs to the glycosyltransferase 92 family.</text>
</comment>
<comment type="subcellular location">
    <subcellularLocation>
        <location evidence="1">Membrane</location>
    </subcellularLocation>
</comment>
<dbReference type="KEGG" id="phu:Phum_PHUM377450"/>
<dbReference type="AlphaFoldDB" id="E0VQG5"/>
<evidence type="ECO:0000256" key="4">
    <source>
        <dbReference type="ARBA" id="ARBA00022679"/>
    </source>
</evidence>
<keyword evidence="9" id="KW-1185">Reference proteome</keyword>
<keyword evidence="6" id="KW-1133">Transmembrane helix</keyword>
<dbReference type="HOGENOM" id="CLU_587070_0_0_1"/>
<reference evidence="8" key="3">
    <citation type="submission" date="2020-05" db="UniProtKB">
        <authorList>
            <consortium name="EnsemblMetazoa"/>
        </authorList>
    </citation>
    <scope>IDENTIFICATION</scope>
    <source>
        <strain evidence="8">USDA</strain>
    </source>
</reference>
<evidence type="ECO:0000256" key="6">
    <source>
        <dbReference type="RuleBase" id="RU366017"/>
    </source>
</evidence>
<dbReference type="EMBL" id="AAZO01004415">
    <property type="status" value="NOT_ANNOTATED_CDS"/>
    <property type="molecule type" value="Genomic_DNA"/>
</dbReference>
<evidence type="ECO:0000256" key="2">
    <source>
        <dbReference type="ARBA" id="ARBA00007647"/>
    </source>
</evidence>
<protein>
    <recommendedName>
        <fullName evidence="6">Glycosyltransferase family 92 protein</fullName>
        <ecNumber evidence="6">2.4.1.-</ecNumber>
    </recommendedName>
</protein>
<dbReference type="GeneID" id="8240260"/>
<dbReference type="GO" id="GO:0016757">
    <property type="term" value="F:glycosyltransferase activity"/>
    <property type="evidence" value="ECO:0007669"/>
    <property type="project" value="UniProtKB-UniRule"/>
</dbReference>
<dbReference type="InParanoid" id="E0VQG5"/>
<evidence type="ECO:0000313" key="8">
    <source>
        <dbReference type="EnsemblMetazoa" id="PHUM377450-PA"/>
    </source>
</evidence>
<evidence type="ECO:0000256" key="1">
    <source>
        <dbReference type="ARBA" id="ARBA00004370"/>
    </source>
</evidence>
<gene>
    <name evidence="8" type="primary">8240260</name>
    <name evidence="7" type="ORF">Phum_PHUM377450</name>
</gene>
<evidence type="ECO:0000313" key="7">
    <source>
        <dbReference type="EMBL" id="EEB15621.1"/>
    </source>
</evidence>
<reference evidence="7" key="2">
    <citation type="submission" date="2007-04" db="EMBL/GenBank/DDBJ databases">
        <title>The genome of the human body louse.</title>
        <authorList>
            <consortium name="The Human Body Louse Genome Consortium"/>
            <person name="Kirkness E."/>
            <person name="Walenz B."/>
            <person name="Hass B."/>
            <person name="Bruggner R."/>
            <person name="Strausberg R."/>
        </authorList>
    </citation>
    <scope>NUCLEOTIDE SEQUENCE</scope>
    <source>
        <strain evidence="7">USDA</strain>
    </source>
</reference>
<evidence type="ECO:0000256" key="3">
    <source>
        <dbReference type="ARBA" id="ARBA00022676"/>
    </source>
</evidence>
<evidence type="ECO:0000313" key="9">
    <source>
        <dbReference type="Proteomes" id="UP000009046"/>
    </source>
</evidence>
<dbReference type="EnsemblMetazoa" id="PHUM377450-RA">
    <property type="protein sequence ID" value="PHUM377450-PA"/>
    <property type="gene ID" value="PHUM377450"/>
</dbReference>
<dbReference type="EMBL" id="DS235430">
    <property type="protein sequence ID" value="EEB15621.1"/>
    <property type="molecule type" value="Genomic_DNA"/>
</dbReference>
<dbReference type="RefSeq" id="XP_002428359.1">
    <property type="nucleotide sequence ID" value="XM_002428314.1"/>
</dbReference>
<dbReference type="InterPro" id="IPR008166">
    <property type="entry name" value="Glyco_transf_92"/>
</dbReference>
<reference evidence="7" key="1">
    <citation type="submission" date="2007-04" db="EMBL/GenBank/DDBJ databases">
        <title>Annotation of Pediculus humanus corporis strain USDA.</title>
        <authorList>
            <person name="Kirkness E."/>
            <person name="Hannick L."/>
            <person name="Hass B."/>
            <person name="Bruggner R."/>
            <person name="Lawson D."/>
            <person name="Bidwell S."/>
            <person name="Joardar V."/>
            <person name="Caler E."/>
            <person name="Walenz B."/>
            <person name="Inman J."/>
            <person name="Schobel S."/>
            <person name="Galinsky K."/>
            <person name="Amedeo P."/>
            <person name="Strausberg R."/>
        </authorList>
    </citation>
    <scope>NUCLEOTIDE SEQUENCE</scope>
    <source>
        <strain evidence="7">USDA</strain>
    </source>
</reference>
<dbReference type="OMA" id="YVNFFGR"/>
<dbReference type="CTD" id="8240260"/>
<keyword evidence="3 6" id="KW-0328">Glycosyltransferase</keyword>
<dbReference type="VEuPathDB" id="VectorBase:PHUM377450"/>
<keyword evidence="5 6" id="KW-0472">Membrane</keyword>
<proteinExistence type="inferred from homology"/>
<dbReference type="PROSITE" id="PS51257">
    <property type="entry name" value="PROKAR_LIPOPROTEIN"/>
    <property type="match status" value="1"/>
</dbReference>
<dbReference type="Pfam" id="PF01697">
    <property type="entry name" value="Glyco_transf_92"/>
    <property type="match status" value="1"/>
</dbReference>
<accession>E0VQG5</accession>
<keyword evidence="6" id="KW-0812">Transmembrane</keyword>
<evidence type="ECO:0000256" key="5">
    <source>
        <dbReference type="ARBA" id="ARBA00023136"/>
    </source>
</evidence>
<feature type="transmembrane region" description="Helical" evidence="6">
    <location>
        <begin position="6"/>
        <end position="23"/>
    </location>
</feature>
<dbReference type="EC" id="2.4.1.-" evidence="6"/>
<organism>
    <name type="scientific">Pediculus humanus subsp. corporis</name>
    <name type="common">Body louse</name>
    <dbReference type="NCBI Taxonomy" id="121224"/>
    <lineage>
        <taxon>Eukaryota</taxon>
        <taxon>Metazoa</taxon>
        <taxon>Ecdysozoa</taxon>
        <taxon>Arthropoda</taxon>
        <taxon>Hexapoda</taxon>
        <taxon>Insecta</taxon>
        <taxon>Pterygota</taxon>
        <taxon>Neoptera</taxon>
        <taxon>Paraneoptera</taxon>
        <taxon>Psocodea</taxon>
        <taxon>Troctomorpha</taxon>
        <taxon>Phthiraptera</taxon>
        <taxon>Anoplura</taxon>
        <taxon>Pediculidae</taxon>
        <taxon>Pediculus</taxon>
    </lineage>
</organism>
<keyword evidence="4 6" id="KW-0808">Transferase</keyword>